<dbReference type="PANTHER" id="PTHR24421:SF10">
    <property type="entry name" value="NITRATE_NITRITE SENSOR PROTEIN NARQ"/>
    <property type="match status" value="1"/>
</dbReference>
<feature type="transmembrane region" description="Helical" evidence="9">
    <location>
        <begin position="162"/>
        <end position="185"/>
    </location>
</feature>
<evidence type="ECO:0000256" key="5">
    <source>
        <dbReference type="ARBA" id="ARBA00022741"/>
    </source>
</evidence>
<gene>
    <name evidence="12" type="ORF">CLV47_104141</name>
</gene>
<dbReference type="Proteomes" id="UP000237752">
    <property type="component" value="Unassembled WGS sequence"/>
</dbReference>
<evidence type="ECO:0000256" key="7">
    <source>
        <dbReference type="ARBA" id="ARBA00022840"/>
    </source>
</evidence>
<dbReference type="OrthoDB" id="227596at2"/>
<feature type="domain" description="Histidine kinase/HSP90-like ATPase" evidence="10">
    <location>
        <begin position="324"/>
        <end position="413"/>
    </location>
</feature>
<accession>A0A2T1A2M6</accession>
<sequence>MTDDADRATGATIPLRTDPADTTRRLLQSKNPRVDRIRETLLLAAAVVLDVFLFSDVVAPDPRAGGPQTAWGIVLACGVLMFGVLLLRVRARIPVFLVVCALSVAITLSTTYRPVVPVCIVLAGVIAFLPLRAGVFAAVVAIVPAMSWVYSEARTHDFDWGAGVYVGILIGYLAILLVGAGIGWWRKTADRNYELRRAEAARAAVMSVRSEVARELHDIVAHAVTLMVLQASGARAVMTHDQQRALDALDVVEKTGTQAMAELRRLLSVLRTSDVDEHPIHELVLPPGLDEMPALLESIRATGVEVILHAEGSPRPLARSVDAAAYRIVSESLTNVTKHSGAGATVNVHFKWTAAQLDIKIWDNGLGRGADERLSTGNGLLGLTERIVLAGGAFEAKPRDAGGYEVHATLPIPSTTPAVAVTGGATL</sequence>
<dbReference type="AlphaFoldDB" id="A0A2T1A2M6"/>
<dbReference type="SUPFAM" id="SSF55874">
    <property type="entry name" value="ATPase domain of HSP90 chaperone/DNA topoisomerase II/histidine kinase"/>
    <property type="match status" value="1"/>
</dbReference>
<comment type="caution">
    <text evidence="12">The sequence shown here is derived from an EMBL/GenBank/DDBJ whole genome shotgun (WGS) entry which is preliminary data.</text>
</comment>
<keyword evidence="3" id="KW-0597">Phosphoprotein</keyword>
<keyword evidence="4" id="KW-0808">Transferase</keyword>
<protein>
    <recommendedName>
        <fullName evidence="2">histidine kinase</fullName>
        <ecNumber evidence="2">2.7.13.3</ecNumber>
    </recommendedName>
</protein>
<feature type="transmembrane region" description="Helical" evidence="9">
    <location>
        <begin position="94"/>
        <end position="114"/>
    </location>
</feature>
<dbReference type="GO" id="GO:0005524">
    <property type="term" value="F:ATP binding"/>
    <property type="evidence" value="ECO:0007669"/>
    <property type="project" value="UniProtKB-KW"/>
</dbReference>
<dbReference type="InterPro" id="IPR050482">
    <property type="entry name" value="Sensor_HK_TwoCompSys"/>
</dbReference>
<keyword evidence="9" id="KW-1133">Transmembrane helix</keyword>
<keyword evidence="7" id="KW-0067">ATP-binding</keyword>
<dbReference type="GO" id="GO:0016020">
    <property type="term" value="C:membrane"/>
    <property type="evidence" value="ECO:0007669"/>
    <property type="project" value="InterPro"/>
</dbReference>
<evidence type="ECO:0000256" key="9">
    <source>
        <dbReference type="SAM" id="Phobius"/>
    </source>
</evidence>
<dbReference type="CDD" id="cd16917">
    <property type="entry name" value="HATPase_UhpB-NarQ-NarX-like"/>
    <property type="match status" value="1"/>
</dbReference>
<keyword evidence="8" id="KW-0902">Two-component regulatory system</keyword>
<keyword evidence="9" id="KW-0472">Membrane</keyword>
<feature type="transmembrane region" description="Helical" evidence="9">
    <location>
        <begin position="70"/>
        <end position="87"/>
    </location>
</feature>
<evidence type="ECO:0000256" key="2">
    <source>
        <dbReference type="ARBA" id="ARBA00012438"/>
    </source>
</evidence>
<dbReference type="Gene3D" id="3.30.565.10">
    <property type="entry name" value="Histidine kinase-like ATPase, C-terminal domain"/>
    <property type="match status" value="1"/>
</dbReference>
<feature type="transmembrane region" description="Helical" evidence="9">
    <location>
        <begin position="40"/>
        <end position="58"/>
    </location>
</feature>
<evidence type="ECO:0000256" key="1">
    <source>
        <dbReference type="ARBA" id="ARBA00000085"/>
    </source>
</evidence>
<feature type="domain" description="Signal transduction histidine kinase subgroup 3 dimerisation and phosphoacceptor" evidence="11">
    <location>
        <begin position="209"/>
        <end position="273"/>
    </location>
</feature>
<dbReference type="EMBL" id="PVUE01000004">
    <property type="protein sequence ID" value="PRZ42794.1"/>
    <property type="molecule type" value="Genomic_DNA"/>
</dbReference>
<dbReference type="EC" id="2.7.13.3" evidence="2"/>
<name>A0A2T1A2M6_9ACTN</name>
<organism evidence="12 13">
    <name type="scientific">Antricoccus suffuscus</name>
    <dbReference type="NCBI Taxonomy" id="1629062"/>
    <lineage>
        <taxon>Bacteria</taxon>
        <taxon>Bacillati</taxon>
        <taxon>Actinomycetota</taxon>
        <taxon>Actinomycetes</taxon>
        <taxon>Geodermatophilales</taxon>
        <taxon>Antricoccaceae</taxon>
        <taxon>Antricoccus</taxon>
    </lineage>
</organism>
<evidence type="ECO:0000256" key="8">
    <source>
        <dbReference type="ARBA" id="ARBA00023012"/>
    </source>
</evidence>
<keyword evidence="6 12" id="KW-0418">Kinase</keyword>
<keyword evidence="13" id="KW-1185">Reference proteome</keyword>
<dbReference type="GO" id="GO:0046983">
    <property type="term" value="F:protein dimerization activity"/>
    <property type="evidence" value="ECO:0007669"/>
    <property type="project" value="InterPro"/>
</dbReference>
<dbReference type="Pfam" id="PF07730">
    <property type="entry name" value="HisKA_3"/>
    <property type="match status" value="1"/>
</dbReference>
<evidence type="ECO:0000313" key="12">
    <source>
        <dbReference type="EMBL" id="PRZ42794.1"/>
    </source>
</evidence>
<dbReference type="RefSeq" id="WP_106348328.1">
    <property type="nucleotide sequence ID" value="NZ_PVUE01000004.1"/>
</dbReference>
<proteinExistence type="predicted"/>
<evidence type="ECO:0000256" key="6">
    <source>
        <dbReference type="ARBA" id="ARBA00022777"/>
    </source>
</evidence>
<dbReference type="Pfam" id="PF02518">
    <property type="entry name" value="HATPase_c"/>
    <property type="match status" value="1"/>
</dbReference>
<dbReference type="GO" id="GO:0000155">
    <property type="term" value="F:phosphorelay sensor kinase activity"/>
    <property type="evidence" value="ECO:0007669"/>
    <property type="project" value="InterPro"/>
</dbReference>
<evidence type="ECO:0000313" key="13">
    <source>
        <dbReference type="Proteomes" id="UP000237752"/>
    </source>
</evidence>
<reference evidence="12 13" key="1">
    <citation type="submission" date="2018-03" db="EMBL/GenBank/DDBJ databases">
        <title>Genomic Encyclopedia of Archaeal and Bacterial Type Strains, Phase II (KMG-II): from individual species to whole genera.</title>
        <authorList>
            <person name="Goeker M."/>
        </authorList>
    </citation>
    <scope>NUCLEOTIDE SEQUENCE [LARGE SCALE GENOMIC DNA]</scope>
    <source>
        <strain evidence="12 13">DSM 100065</strain>
    </source>
</reference>
<comment type="catalytic activity">
    <reaction evidence="1">
        <text>ATP + protein L-histidine = ADP + protein N-phospho-L-histidine.</text>
        <dbReference type="EC" id="2.7.13.3"/>
    </reaction>
</comment>
<evidence type="ECO:0000259" key="10">
    <source>
        <dbReference type="Pfam" id="PF02518"/>
    </source>
</evidence>
<dbReference type="InterPro" id="IPR011712">
    <property type="entry name" value="Sig_transdc_His_kin_sub3_dim/P"/>
</dbReference>
<evidence type="ECO:0000256" key="3">
    <source>
        <dbReference type="ARBA" id="ARBA00022553"/>
    </source>
</evidence>
<evidence type="ECO:0000259" key="11">
    <source>
        <dbReference type="Pfam" id="PF07730"/>
    </source>
</evidence>
<dbReference type="Gene3D" id="1.20.5.1930">
    <property type="match status" value="1"/>
</dbReference>
<dbReference type="InterPro" id="IPR003594">
    <property type="entry name" value="HATPase_dom"/>
</dbReference>
<feature type="transmembrane region" description="Helical" evidence="9">
    <location>
        <begin position="120"/>
        <end position="150"/>
    </location>
</feature>
<dbReference type="InterPro" id="IPR036890">
    <property type="entry name" value="HATPase_C_sf"/>
</dbReference>
<evidence type="ECO:0000256" key="4">
    <source>
        <dbReference type="ARBA" id="ARBA00022679"/>
    </source>
</evidence>
<keyword evidence="9" id="KW-0812">Transmembrane</keyword>
<keyword evidence="5" id="KW-0547">Nucleotide-binding</keyword>
<dbReference type="PANTHER" id="PTHR24421">
    <property type="entry name" value="NITRATE/NITRITE SENSOR PROTEIN NARX-RELATED"/>
    <property type="match status" value="1"/>
</dbReference>